<organism evidence="1 2">
    <name type="scientific">Leucothrix arctica</name>
    <dbReference type="NCBI Taxonomy" id="1481894"/>
    <lineage>
        <taxon>Bacteria</taxon>
        <taxon>Pseudomonadati</taxon>
        <taxon>Pseudomonadota</taxon>
        <taxon>Gammaproteobacteria</taxon>
        <taxon>Thiotrichales</taxon>
        <taxon>Thiotrichaceae</taxon>
        <taxon>Leucothrix</taxon>
    </lineage>
</organism>
<protein>
    <submittedName>
        <fullName evidence="1">Uncharacterized protein</fullName>
    </submittedName>
</protein>
<dbReference type="OrthoDB" id="6227811at2"/>
<name>A0A317CE61_9GAMM</name>
<comment type="caution">
    <text evidence="1">The sequence shown here is derived from an EMBL/GenBank/DDBJ whole genome shotgun (WGS) entry which is preliminary data.</text>
</comment>
<proteinExistence type="predicted"/>
<dbReference type="Proteomes" id="UP000245506">
    <property type="component" value="Unassembled WGS sequence"/>
</dbReference>
<evidence type="ECO:0000313" key="1">
    <source>
        <dbReference type="EMBL" id="PWQ96826.1"/>
    </source>
</evidence>
<keyword evidence="2" id="KW-1185">Reference proteome</keyword>
<dbReference type="EMBL" id="QGKL01000026">
    <property type="protein sequence ID" value="PWQ96826.1"/>
    <property type="molecule type" value="Genomic_DNA"/>
</dbReference>
<dbReference type="AlphaFoldDB" id="A0A317CE61"/>
<accession>A0A317CE61</accession>
<reference evidence="1 2" key="1">
    <citation type="submission" date="2018-05" db="EMBL/GenBank/DDBJ databases">
        <title>Leucothrix arctica sp. nov., isolated from Arctic seawater.</title>
        <authorList>
            <person name="Choi A."/>
            <person name="Baek K."/>
        </authorList>
    </citation>
    <scope>NUCLEOTIDE SEQUENCE [LARGE SCALE GENOMIC DNA]</scope>
    <source>
        <strain evidence="1 2">IMCC9719</strain>
    </source>
</reference>
<dbReference type="RefSeq" id="WP_109823024.1">
    <property type="nucleotide sequence ID" value="NZ_QGKL01000026.1"/>
</dbReference>
<evidence type="ECO:0000313" key="2">
    <source>
        <dbReference type="Proteomes" id="UP000245506"/>
    </source>
</evidence>
<gene>
    <name evidence="1" type="ORF">DKT75_08655</name>
</gene>
<sequence length="119" mass="13227">MNATFFTEADDCSFSRLDEVPETSILGGGNFTKDNIGELLSCFKSGSSTQNDNLWLLSSSFSERLSTVDTEGLKQLAVNWSYESSWEDTEVSPVALAGHLSEIKYAYSGSDQRIWVFFD</sequence>